<name>A0A179F164_METCM</name>
<dbReference type="EMBL" id="LSBJ02000012">
    <property type="protein sequence ID" value="OAQ58990.1"/>
    <property type="molecule type" value="Genomic_DNA"/>
</dbReference>
<evidence type="ECO:0000313" key="2">
    <source>
        <dbReference type="Proteomes" id="UP000078397"/>
    </source>
</evidence>
<accession>A0A179F164</accession>
<proteinExistence type="predicted"/>
<organism evidence="1 2">
    <name type="scientific">Pochonia chlamydosporia 170</name>
    <dbReference type="NCBI Taxonomy" id="1380566"/>
    <lineage>
        <taxon>Eukaryota</taxon>
        <taxon>Fungi</taxon>
        <taxon>Dikarya</taxon>
        <taxon>Ascomycota</taxon>
        <taxon>Pezizomycotina</taxon>
        <taxon>Sordariomycetes</taxon>
        <taxon>Hypocreomycetidae</taxon>
        <taxon>Hypocreales</taxon>
        <taxon>Clavicipitaceae</taxon>
        <taxon>Pochonia</taxon>
    </lineage>
</organism>
<sequence>MVIELVECALQLSFDQFALPCTNPEIYFTHYSVFRFRARPGEELVWIRKLIPAQRRNTTVNNARHNSSGCEWGLLDNVKGLPRACRRKTGGQEHRHYAAHVPHGYHHRHPPIETTRRRCGCIELLLFGLCLPEEYGGGEMV</sequence>
<dbReference type="KEGG" id="pchm:VFPPC_16912"/>
<dbReference type="RefSeq" id="XP_018137070.1">
    <property type="nucleotide sequence ID" value="XM_018294664.1"/>
</dbReference>
<keyword evidence="2" id="KW-1185">Reference proteome</keyword>
<dbReference type="Proteomes" id="UP000078397">
    <property type="component" value="Unassembled WGS sequence"/>
</dbReference>
<dbReference type="AlphaFoldDB" id="A0A179F164"/>
<gene>
    <name evidence="1" type="ORF">VFPPC_16912</name>
</gene>
<evidence type="ECO:0000313" key="1">
    <source>
        <dbReference type="EMBL" id="OAQ58990.1"/>
    </source>
</evidence>
<protein>
    <submittedName>
        <fullName evidence="1">Uncharacterized protein</fullName>
    </submittedName>
</protein>
<reference evidence="1 2" key="1">
    <citation type="journal article" date="2016" name="PLoS Pathog.">
        <title>Biosynthesis of antibiotic leucinostatins in bio-control fungus Purpureocillium lilacinum and their inhibition on phytophthora revealed by genome mining.</title>
        <authorList>
            <person name="Wang G."/>
            <person name="Liu Z."/>
            <person name="Lin R."/>
            <person name="Li E."/>
            <person name="Mao Z."/>
            <person name="Ling J."/>
            <person name="Yang Y."/>
            <person name="Yin W.B."/>
            <person name="Xie B."/>
        </authorList>
    </citation>
    <scope>NUCLEOTIDE SEQUENCE [LARGE SCALE GENOMIC DNA]</scope>
    <source>
        <strain evidence="1">170</strain>
    </source>
</reference>
<dbReference type="GeneID" id="28858658"/>
<comment type="caution">
    <text evidence="1">The sequence shown here is derived from an EMBL/GenBank/DDBJ whole genome shotgun (WGS) entry which is preliminary data.</text>
</comment>